<proteinExistence type="predicted"/>
<keyword evidence="6 14" id="KW-0489">Methyltransferase</keyword>
<dbReference type="eggNOG" id="KOG1080">
    <property type="taxonomic scope" value="Eukaryota"/>
</dbReference>
<dbReference type="InterPro" id="IPR024657">
    <property type="entry name" value="COMPASS_Set1_N-SET"/>
</dbReference>
<feature type="region of interest" description="Disordered" evidence="15">
    <location>
        <begin position="644"/>
        <end position="716"/>
    </location>
</feature>
<organism evidence="18 19">
    <name type="scientific">Meyerozyma guilliermondii (strain ATCC 6260 / CBS 566 / DSM 6381 / JCM 1539 / NBRC 10279 / NRRL Y-324)</name>
    <name type="common">Yeast</name>
    <name type="synonym">Candida guilliermondii</name>
    <dbReference type="NCBI Taxonomy" id="294746"/>
    <lineage>
        <taxon>Eukaryota</taxon>
        <taxon>Fungi</taxon>
        <taxon>Dikarya</taxon>
        <taxon>Ascomycota</taxon>
        <taxon>Saccharomycotina</taxon>
        <taxon>Pichiomycetes</taxon>
        <taxon>Debaryomycetaceae</taxon>
        <taxon>Meyerozyma</taxon>
    </lineage>
</organism>
<evidence type="ECO:0000256" key="15">
    <source>
        <dbReference type="SAM" id="MobiDB-lite"/>
    </source>
</evidence>
<dbReference type="STRING" id="294746.A5DAL6"/>
<evidence type="ECO:0000256" key="9">
    <source>
        <dbReference type="ARBA" id="ARBA00022853"/>
    </source>
</evidence>
<evidence type="ECO:0000256" key="11">
    <source>
        <dbReference type="ARBA" id="ARBA00047571"/>
    </source>
</evidence>
<feature type="domain" description="Post-SET" evidence="17">
    <location>
        <begin position="1039"/>
        <end position="1055"/>
    </location>
</feature>
<dbReference type="KEGG" id="pgu:PGUG_00321"/>
<dbReference type="GO" id="GO:0032259">
    <property type="term" value="P:methylation"/>
    <property type="evidence" value="ECO:0007669"/>
    <property type="project" value="UniProtKB-KW"/>
</dbReference>
<comment type="catalytic activity">
    <reaction evidence="12">
        <text>N(6)-methyl-L-lysyl(4)-[histone H3] + S-adenosyl-L-methionine = N(6),N(6)-dimethyl-L-lysyl(4)-[histone H3] + S-adenosyl-L-homocysteine + H(+)</text>
        <dbReference type="Rhea" id="RHEA:60268"/>
        <dbReference type="Rhea" id="RHEA-COMP:15540"/>
        <dbReference type="Rhea" id="RHEA-COMP:15543"/>
        <dbReference type="ChEBI" id="CHEBI:15378"/>
        <dbReference type="ChEBI" id="CHEBI:57856"/>
        <dbReference type="ChEBI" id="CHEBI:59789"/>
        <dbReference type="ChEBI" id="CHEBI:61929"/>
        <dbReference type="ChEBI" id="CHEBI:61976"/>
    </reaction>
</comment>
<protein>
    <recommendedName>
        <fullName evidence="4 14">Histone-lysine N-methyltransferase, H3 lysine-4 specific</fullName>
        <ecNumber evidence="3 14">2.1.1.354</ecNumber>
    </recommendedName>
</protein>
<dbReference type="Pfam" id="PF00856">
    <property type="entry name" value="SET"/>
    <property type="match status" value="1"/>
</dbReference>
<evidence type="ECO:0000256" key="1">
    <source>
        <dbReference type="ARBA" id="ARBA00004123"/>
    </source>
</evidence>
<comment type="catalytic activity">
    <reaction evidence="11 14">
        <text>L-lysyl(4)-[histone H3] + 3 S-adenosyl-L-methionine = N(6),N(6),N(6)-trimethyl-L-lysyl(4)-[histone H3] + 3 S-adenosyl-L-homocysteine + 3 H(+)</text>
        <dbReference type="Rhea" id="RHEA:60260"/>
        <dbReference type="Rhea" id="RHEA-COMP:15537"/>
        <dbReference type="Rhea" id="RHEA-COMP:15547"/>
        <dbReference type="ChEBI" id="CHEBI:15378"/>
        <dbReference type="ChEBI" id="CHEBI:29969"/>
        <dbReference type="ChEBI" id="CHEBI:57856"/>
        <dbReference type="ChEBI" id="CHEBI:59789"/>
        <dbReference type="ChEBI" id="CHEBI:61961"/>
        <dbReference type="EC" id="2.1.1.354"/>
    </reaction>
</comment>
<dbReference type="SUPFAM" id="SSF82199">
    <property type="entry name" value="SET domain"/>
    <property type="match status" value="1"/>
</dbReference>
<evidence type="ECO:0000313" key="19">
    <source>
        <dbReference type="Proteomes" id="UP000001997"/>
    </source>
</evidence>
<dbReference type="GO" id="GO:0140999">
    <property type="term" value="F:histone H3K4 trimethyltransferase activity"/>
    <property type="evidence" value="ECO:0007669"/>
    <property type="project" value="UniProtKB-EC"/>
</dbReference>
<feature type="region of interest" description="Disordered" evidence="15">
    <location>
        <begin position="367"/>
        <end position="386"/>
    </location>
</feature>
<feature type="compositionally biased region" description="Acidic residues" evidence="15">
    <location>
        <begin position="698"/>
        <end position="716"/>
    </location>
</feature>
<dbReference type="Pfam" id="PF11767">
    <property type="entry name" value="SET_assoc"/>
    <property type="match status" value="1"/>
</dbReference>
<dbReference type="SMART" id="SM01291">
    <property type="entry name" value="N-SET"/>
    <property type="match status" value="1"/>
</dbReference>
<sequence>MSYRFKGPDRGDRGDRNDRGGGYHTNYDDKYRREVAPKLSNSYDSFRPSGPRKHNTNHYDRDAYYRPMEHRNPSKPAQTPSTNPKPEFKPDHEQENGRHSHHGNVQNHTRSPLQPPTPNSVTSAPEEVTGTDPRTGVNPHDLKVPTLQLHRDHLQLEFSSPSDPPKNYKVLYDPENDSHRNKSTNKSKSKVFRFNGSSVSDPQSYSDAIIHSSDITDPRKKILSTYFSKPNKNSKKFPFKQLPQPRFVFDKNSVGPPPQTELVVWDIPSTTSEVYVTNFFRSHGNATEINFLQDPMYAVPLGVMSFRFQGSPDKSMLLAKNLLNFVHLEKPKINGVVLKIELNDHEGKLLRSKVEIAQNRIRQSKQKLEMEEQKRREMEEEKKRKEIVAQREEARQKESQNNTFQKYDYKPNTTIMSVKYRNKVIPGTFLPREVRHIIKDNPYLFIHDKHVSTRTVSAQDIKRVLNKYNWSRVLHEKVGFFIIFNSLEECKRCFWKEDGRRFYEFRMFMEMAVPEGFEDKSTTSATKGDAVEEATNMLIQEFQAYLKKDIRERVIAPQVLELLNPERFPVLKAQLDEERTKQAQAAAARAETIASKIQETRNKEGAYALMNKKAAQLPSFKRKEGIKMQAKKRVIPMQHVLNYENDSDDSEDDSSRSATPAPALKRERSSPATSYDEEAPSKKKKKTSLKTMLLYDSSEGEVSDSPEDQVMEDAEEAADQVDDFADVDVKFRPTLHSSVPVYPEDEFVDEFDVNYIQSSIKDEEDLNIAKSILSELKPSTIANVDYWAWKQKETRKPEEIAESVHLIEPLAPKFESASGSFRSEGYRKIPDTDKIEYLPHRRKIYKPVKTVQHEDDETSANNGNGTNNSTAVHSSRVNRANNRRLVADISAQKQMLGSETDILDLNALTKRKKPVTFARSAIHNWGLYALESIAAKEMIIEYVGESIRQQVAEHREKSYLKTGIGSSYLFRIDENSVIDATKKGGIARFINHCCNPSCTAKIIKVEGKKRIVIYALRDIEANEELTYDYKFERETNDDERIRCLCGAPGCKGYLN</sequence>
<dbReference type="OMA" id="ERLPCLC"/>
<dbReference type="AlphaFoldDB" id="A5DAL6"/>
<evidence type="ECO:0000256" key="10">
    <source>
        <dbReference type="ARBA" id="ARBA00023242"/>
    </source>
</evidence>
<dbReference type="PANTHER" id="PTHR45814:SF2">
    <property type="entry name" value="HISTONE-LYSINE N-METHYLTRANSFERASE SETD1"/>
    <property type="match status" value="1"/>
</dbReference>
<dbReference type="GeneID" id="5128987"/>
<dbReference type="PROSITE" id="PS51572">
    <property type="entry name" value="SAM_MT43_1"/>
    <property type="match status" value="1"/>
</dbReference>
<feature type="region of interest" description="Disordered" evidence="15">
    <location>
        <begin position="1"/>
        <end position="187"/>
    </location>
</feature>
<evidence type="ECO:0000256" key="12">
    <source>
        <dbReference type="ARBA" id="ARBA00047583"/>
    </source>
</evidence>
<feature type="domain" description="SET" evidence="16">
    <location>
        <begin position="913"/>
        <end position="1030"/>
    </location>
</feature>
<keyword evidence="5 14" id="KW-0158">Chromosome</keyword>
<comment type="subunit">
    <text evidence="14">Component of the COMPASS (Set1C) complex.</text>
</comment>
<evidence type="ECO:0000256" key="14">
    <source>
        <dbReference type="PIRNR" id="PIRNR037104"/>
    </source>
</evidence>
<name>A5DAL6_PICGU</name>
<dbReference type="HOGENOM" id="CLU_004391_1_0_1"/>
<dbReference type="InterPro" id="IPR046341">
    <property type="entry name" value="SET_dom_sf"/>
</dbReference>
<comment type="function">
    <text evidence="14">Catalytic component of the COMPASS (Set1C) complex that specifically mono-, di- and trimethylates histone H3 to form H3K4me1/2/3. COMPASS recognizes ubiquitinated H2B on one face of the nucleosome which stimulates the methylation of H3 on the opposing face.</text>
</comment>
<dbReference type="PROSITE" id="PS50868">
    <property type="entry name" value="POST_SET"/>
    <property type="match status" value="1"/>
</dbReference>
<evidence type="ECO:0000256" key="5">
    <source>
        <dbReference type="ARBA" id="ARBA00022454"/>
    </source>
</evidence>
<dbReference type="PIRSF" id="PIRSF037104">
    <property type="entry name" value="Histone_H3-K4_mtfrase_Set1_fun"/>
    <property type="match status" value="1"/>
</dbReference>
<dbReference type="EMBL" id="CH408155">
    <property type="protein sequence ID" value="EDK36223.2"/>
    <property type="molecule type" value="Genomic_DNA"/>
</dbReference>
<feature type="region of interest" description="Disordered" evidence="15">
    <location>
        <begin position="849"/>
        <end position="877"/>
    </location>
</feature>
<dbReference type="RefSeq" id="XP_001486944.2">
    <property type="nucleotide sequence ID" value="XM_001486894.1"/>
</dbReference>
<dbReference type="InterPro" id="IPR024636">
    <property type="entry name" value="SET_assoc"/>
</dbReference>
<comment type="subcellular location">
    <subcellularLocation>
        <location evidence="2">Chromosome</location>
    </subcellularLocation>
    <subcellularLocation>
        <location evidence="1 14">Nucleus</location>
    </subcellularLocation>
</comment>
<feature type="compositionally biased region" description="Low complexity" evidence="15">
    <location>
        <begin position="859"/>
        <end position="877"/>
    </location>
</feature>
<keyword evidence="8 14" id="KW-0949">S-adenosyl-L-methionine</keyword>
<accession>A5DAL6</accession>
<keyword evidence="9 14" id="KW-0156">Chromatin regulator</keyword>
<evidence type="ECO:0000256" key="8">
    <source>
        <dbReference type="ARBA" id="ARBA00022691"/>
    </source>
</evidence>
<dbReference type="PANTHER" id="PTHR45814">
    <property type="entry name" value="HISTONE-LYSINE N-METHYLTRANSFERASE SETD1"/>
    <property type="match status" value="1"/>
</dbReference>
<keyword evidence="7 14" id="KW-0808">Transferase</keyword>
<evidence type="ECO:0000256" key="3">
    <source>
        <dbReference type="ARBA" id="ARBA00012182"/>
    </source>
</evidence>
<evidence type="ECO:0000256" key="6">
    <source>
        <dbReference type="ARBA" id="ARBA00022603"/>
    </source>
</evidence>
<dbReference type="VEuPathDB" id="FungiDB:PGUG_00321"/>
<dbReference type="PROSITE" id="PS50280">
    <property type="entry name" value="SET"/>
    <property type="match status" value="1"/>
</dbReference>
<keyword evidence="10 14" id="KW-0539">Nucleus</keyword>
<evidence type="ECO:0000313" key="18">
    <source>
        <dbReference type="EMBL" id="EDK36223.2"/>
    </source>
</evidence>
<dbReference type="SMART" id="SM00508">
    <property type="entry name" value="PostSET"/>
    <property type="match status" value="1"/>
</dbReference>
<evidence type="ECO:0000256" key="2">
    <source>
        <dbReference type="ARBA" id="ARBA00004286"/>
    </source>
</evidence>
<dbReference type="InterPro" id="IPR017111">
    <property type="entry name" value="Set1_fungi"/>
</dbReference>
<feature type="compositionally biased region" description="Polar residues" evidence="15">
    <location>
        <begin position="75"/>
        <end position="84"/>
    </location>
</feature>
<dbReference type="SMART" id="SM00317">
    <property type="entry name" value="SET"/>
    <property type="match status" value="1"/>
</dbReference>
<dbReference type="InParanoid" id="A5DAL6"/>
<feature type="compositionally biased region" description="Basic and acidic residues" evidence="15">
    <location>
        <begin position="57"/>
        <end position="72"/>
    </location>
</feature>
<dbReference type="Gene3D" id="2.170.270.10">
    <property type="entry name" value="SET domain"/>
    <property type="match status" value="1"/>
</dbReference>
<dbReference type="GO" id="GO:0005694">
    <property type="term" value="C:chromosome"/>
    <property type="evidence" value="ECO:0007669"/>
    <property type="project" value="UniProtKB-SubCell"/>
</dbReference>
<dbReference type="FunCoup" id="A5DAL6">
    <property type="interactions" value="136"/>
</dbReference>
<gene>
    <name evidence="18" type="ORF">PGUG_00321</name>
</gene>
<evidence type="ECO:0000259" key="16">
    <source>
        <dbReference type="PROSITE" id="PS50280"/>
    </source>
</evidence>
<dbReference type="GO" id="GO:0048188">
    <property type="term" value="C:Set1C/COMPASS complex"/>
    <property type="evidence" value="ECO:0007669"/>
    <property type="project" value="InterPro"/>
</dbReference>
<dbReference type="Proteomes" id="UP000001997">
    <property type="component" value="Unassembled WGS sequence"/>
</dbReference>
<feature type="compositionally biased region" description="Basic and acidic residues" evidence="15">
    <location>
        <begin position="86"/>
        <end position="98"/>
    </location>
</feature>
<comment type="catalytic activity">
    <reaction evidence="13">
        <text>N(6),N(6)-dimethyl-L-lysyl(4)-[histone H3] + S-adenosyl-L-methionine = N(6),N(6),N(6)-trimethyl-L-lysyl(4)-[histone H3] + S-adenosyl-L-homocysteine + H(+)</text>
        <dbReference type="Rhea" id="RHEA:60272"/>
        <dbReference type="Rhea" id="RHEA-COMP:15537"/>
        <dbReference type="Rhea" id="RHEA-COMP:15540"/>
        <dbReference type="ChEBI" id="CHEBI:15378"/>
        <dbReference type="ChEBI" id="CHEBI:57856"/>
        <dbReference type="ChEBI" id="CHEBI:59789"/>
        <dbReference type="ChEBI" id="CHEBI:61961"/>
        <dbReference type="ChEBI" id="CHEBI:61976"/>
    </reaction>
</comment>
<reference evidence="18 19" key="1">
    <citation type="journal article" date="2009" name="Nature">
        <title>Evolution of pathogenicity and sexual reproduction in eight Candida genomes.</title>
        <authorList>
            <person name="Butler G."/>
            <person name="Rasmussen M.D."/>
            <person name="Lin M.F."/>
            <person name="Santos M.A."/>
            <person name="Sakthikumar S."/>
            <person name="Munro C.A."/>
            <person name="Rheinbay E."/>
            <person name="Grabherr M."/>
            <person name="Forche A."/>
            <person name="Reedy J.L."/>
            <person name="Agrafioti I."/>
            <person name="Arnaud M.B."/>
            <person name="Bates S."/>
            <person name="Brown A.J."/>
            <person name="Brunke S."/>
            <person name="Costanzo M.C."/>
            <person name="Fitzpatrick D.A."/>
            <person name="de Groot P.W."/>
            <person name="Harris D."/>
            <person name="Hoyer L.L."/>
            <person name="Hube B."/>
            <person name="Klis F.M."/>
            <person name="Kodira C."/>
            <person name="Lennard N."/>
            <person name="Logue M.E."/>
            <person name="Martin R."/>
            <person name="Neiman A.M."/>
            <person name="Nikolaou E."/>
            <person name="Quail M.A."/>
            <person name="Quinn J."/>
            <person name="Santos M.C."/>
            <person name="Schmitzberger F.F."/>
            <person name="Sherlock G."/>
            <person name="Shah P."/>
            <person name="Silverstein K.A."/>
            <person name="Skrzypek M.S."/>
            <person name="Soll D."/>
            <person name="Staggs R."/>
            <person name="Stansfield I."/>
            <person name="Stumpf M.P."/>
            <person name="Sudbery P.E."/>
            <person name="Srikantha T."/>
            <person name="Zeng Q."/>
            <person name="Berman J."/>
            <person name="Berriman M."/>
            <person name="Heitman J."/>
            <person name="Gow N.A."/>
            <person name="Lorenz M.C."/>
            <person name="Birren B.W."/>
            <person name="Kellis M."/>
            <person name="Cuomo C.A."/>
        </authorList>
    </citation>
    <scope>NUCLEOTIDE SEQUENCE [LARGE SCALE GENOMIC DNA]</scope>
    <source>
        <strain evidence="19">ATCC 6260 / CBS 566 / DSM 6381 / JCM 1539 / NBRC 10279 / NRRL Y-324</strain>
    </source>
</reference>
<feature type="compositionally biased region" description="Basic and acidic residues" evidence="15">
    <location>
        <begin position="1"/>
        <end position="36"/>
    </location>
</feature>
<evidence type="ECO:0000256" key="13">
    <source>
        <dbReference type="ARBA" id="ARBA00049129"/>
    </source>
</evidence>
<dbReference type="InterPro" id="IPR003616">
    <property type="entry name" value="Post-SET_dom"/>
</dbReference>
<dbReference type="Pfam" id="PF11764">
    <property type="entry name" value="N-SET"/>
    <property type="match status" value="1"/>
</dbReference>
<evidence type="ECO:0000259" key="17">
    <source>
        <dbReference type="PROSITE" id="PS50868"/>
    </source>
</evidence>
<dbReference type="EC" id="2.1.1.354" evidence="3 14"/>
<feature type="compositionally biased region" description="Polar residues" evidence="15">
    <location>
        <begin position="103"/>
        <end position="112"/>
    </location>
</feature>
<dbReference type="InterPro" id="IPR044570">
    <property type="entry name" value="Set1-like"/>
</dbReference>
<keyword evidence="19" id="KW-1185">Reference proteome</keyword>
<dbReference type="OrthoDB" id="308383at2759"/>
<evidence type="ECO:0000256" key="4">
    <source>
        <dbReference type="ARBA" id="ARBA00015839"/>
    </source>
</evidence>
<evidence type="ECO:0000256" key="7">
    <source>
        <dbReference type="ARBA" id="ARBA00022679"/>
    </source>
</evidence>
<dbReference type="InterPro" id="IPR001214">
    <property type="entry name" value="SET_dom"/>
</dbReference>